<accession>A0A6M1T5W8</accession>
<evidence type="ECO:0000256" key="2">
    <source>
        <dbReference type="SAM" id="Phobius"/>
    </source>
</evidence>
<keyword evidence="2" id="KW-0472">Membrane</keyword>
<dbReference type="EMBL" id="JAALLS010000003">
    <property type="protein sequence ID" value="NGP87381.1"/>
    <property type="molecule type" value="Genomic_DNA"/>
</dbReference>
<proteinExistence type="predicted"/>
<feature type="transmembrane region" description="Helical" evidence="2">
    <location>
        <begin position="37"/>
        <end position="58"/>
    </location>
</feature>
<comment type="caution">
    <text evidence="3">The sequence shown here is derived from an EMBL/GenBank/DDBJ whole genome shotgun (WGS) entry which is preliminary data.</text>
</comment>
<feature type="region of interest" description="Disordered" evidence="1">
    <location>
        <begin position="63"/>
        <end position="84"/>
    </location>
</feature>
<dbReference type="AlphaFoldDB" id="A0A6M1T5W8"/>
<sequence length="84" mass="9199">MKLSNAMLLRIITVISLIQFLLLMVSGASVNIALYRSLLVFLILFSLVYISMFLLNIIQENSSKAVSSKSAATESNNSQNNSGE</sequence>
<keyword evidence="4" id="KW-1185">Reference proteome</keyword>
<feature type="compositionally biased region" description="Polar residues" evidence="1">
    <location>
        <begin position="73"/>
        <end position="84"/>
    </location>
</feature>
<protein>
    <submittedName>
        <fullName evidence="3">Uncharacterized protein</fullName>
    </submittedName>
</protein>
<evidence type="ECO:0000313" key="4">
    <source>
        <dbReference type="Proteomes" id="UP000479132"/>
    </source>
</evidence>
<reference evidence="3 4" key="1">
    <citation type="submission" date="2020-02" db="EMBL/GenBank/DDBJ databases">
        <title>Aliifodinibius halophilus 2W32, complete genome.</title>
        <authorList>
            <person name="Li Y."/>
            <person name="Wu S."/>
        </authorList>
    </citation>
    <scope>NUCLEOTIDE SEQUENCE [LARGE SCALE GENOMIC DNA]</scope>
    <source>
        <strain evidence="3 4">2W32</strain>
    </source>
</reference>
<dbReference type="Proteomes" id="UP000479132">
    <property type="component" value="Unassembled WGS sequence"/>
</dbReference>
<evidence type="ECO:0000313" key="3">
    <source>
        <dbReference type="EMBL" id="NGP87381.1"/>
    </source>
</evidence>
<feature type="compositionally biased region" description="Low complexity" evidence="1">
    <location>
        <begin position="63"/>
        <end position="72"/>
    </location>
</feature>
<keyword evidence="2" id="KW-0812">Transmembrane</keyword>
<evidence type="ECO:0000256" key="1">
    <source>
        <dbReference type="SAM" id="MobiDB-lite"/>
    </source>
</evidence>
<gene>
    <name evidence="3" type="ORF">G3569_03360</name>
</gene>
<organism evidence="3 4">
    <name type="scientific">Fodinibius halophilus</name>
    <dbReference type="NCBI Taxonomy" id="1736908"/>
    <lineage>
        <taxon>Bacteria</taxon>
        <taxon>Pseudomonadati</taxon>
        <taxon>Balneolota</taxon>
        <taxon>Balneolia</taxon>
        <taxon>Balneolales</taxon>
        <taxon>Balneolaceae</taxon>
        <taxon>Fodinibius</taxon>
    </lineage>
</organism>
<keyword evidence="2" id="KW-1133">Transmembrane helix</keyword>
<name>A0A6M1T5W8_9BACT</name>
<dbReference type="RefSeq" id="WP_205720011.1">
    <property type="nucleotide sequence ID" value="NZ_JAALLS010000003.1"/>
</dbReference>